<dbReference type="InterPro" id="IPR045659">
    <property type="entry name" value="LptD_2"/>
</dbReference>
<dbReference type="Proteomes" id="UP001501410">
    <property type="component" value="Unassembled WGS sequence"/>
</dbReference>
<keyword evidence="4" id="KW-1185">Reference proteome</keyword>
<protein>
    <submittedName>
        <fullName evidence="3">LPS assembly protein LptD</fullName>
    </submittedName>
</protein>
<accession>A0ABP8MWE7</accession>
<dbReference type="EMBL" id="BAABEZ010000022">
    <property type="protein sequence ID" value="GAA4456057.1"/>
    <property type="molecule type" value="Genomic_DNA"/>
</dbReference>
<name>A0ABP8MWE7_9BACT</name>
<evidence type="ECO:0000313" key="4">
    <source>
        <dbReference type="Proteomes" id="UP001501410"/>
    </source>
</evidence>
<feature type="signal peptide" evidence="1">
    <location>
        <begin position="1"/>
        <end position="15"/>
    </location>
</feature>
<dbReference type="PANTHER" id="PTHR30189:SF1">
    <property type="entry name" value="LPS-ASSEMBLY PROTEIN LPTD"/>
    <property type="match status" value="1"/>
</dbReference>
<feature type="domain" description="LPS-assembly protein LptD central" evidence="2">
    <location>
        <begin position="220"/>
        <end position="691"/>
    </location>
</feature>
<organism evidence="3 4">
    <name type="scientific">Rurimicrobium arvi</name>
    <dbReference type="NCBI Taxonomy" id="2049916"/>
    <lineage>
        <taxon>Bacteria</taxon>
        <taxon>Pseudomonadati</taxon>
        <taxon>Bacteroidota</taxon>
        <taxon>Chitinophagia</taxon>
        <taxon>Chitinophagales</taxon>
        <taxon>Chitinophagaceae</taxon>
        <taxon>Rurimicrobium</taxon>
    </lineage>
</organism>
<reference evidence="4" key="1">
    <citation type="journal article" date="2019" name="Int. J. Syst. Evol. Microbiol.">
        <title>The Global Catalogue of Microorganisms (GCM) 10K type strain sequencing project: providing services to taxonomists for standard genome sequencing and annotation.</title>
        <authorList>
            <consortium name="The Broad Institute Genomics Platform"/>
            <consortium name="The Broad Institute Genome Sequencing Center for Infectious Disease"/>
            <person name="Wu L."/>
            <person name="Ma J."/>
        </authorList>
    </citation>
    <scope>NUCLEOTIDE SEQUENCE [LARGE SCALE GENOMIC DNA]</scope>
    <source>
        <strain evidence="4">JCM 31921</strain>
    </source>
</reference>
<evidence type="ECO:0000259" key="2">
    <source>
        <dbReference type="Pfam" id="PF19838"/>
    </source>
</evidence>
<sequence length="875" mass="98960">MLLLLLMLAVFPARAQKKILRIAADTVASGTEAATLKADSSESDSVKLAAKDSLKGNASLEQLGLKVSPDALSEVVTSHAADSSMMDARTNNFILYGKANVQYDGRKLSADQIDFNQSSNIARAKYIHDTARTKPDMPLFEQGAEKFTYDSLQYNFKSSRAIVQNARSQYGEGYVHSQQVKRNADQSLYGWQNVYTTCSLPEPHFGIRTRKIKVIPETAIASGSANIEIEGVPTPLFLPFGYFPINNEKHRSGFILPTYTTEAARGLGLMNGGYYFSLNDYADLKLLTTIYTKGSYAIGIQSNYISRYQYNGQLQLNFTQNKTGESYEPGSFIQNDYKIYWVHNKDVKSRPGVSFNGKVDVQSQKYNSLNSYTPSQILQSSYRSNLTYAKSWPNKPYSLTLSATYEQNNISRQTTFNAPNASFFISNIAPFQRKRPVGNTRWYEKITGTYTAVAVNQLIFYDTAFKLNKLQFSDFQNGIKHSIPVSASYSVLRFLTSTFNVSYNEYWNTERRYRRYNAADGKIDTTDERGFFASRDFNAGITLATQIYGMKMFKRGTIRGIRHTIRPSVNLNYHPDFAKKPFNYGYATNLDTSSRITYLSPYEGSVLGGYPALGRNGSVGFTLNNNLQMKVRNKKDTATGFKNIPILDAFDIGTGYNLAVDSFQWQTINISARTNILNKLNVTASAVYDPYNYDYTQMRRTARTMEAAGTGLARLTAANVALNMSLRSKPKSVSRNDSLANSADYKALMRNNGYNNYVDFNIPWNLNFSYALTLTRTPSAYSRKDTSIVNQNIMITGDFNFTPRWKLGFSTGYNLVNKQVSTTSIDVYRDMHCWEMHLNLIPFGDRRSFFFTLNVKAQVLQDLKLTRRRTFFDQQ</sequence>
<feature type="chain" id="PRO_5046571192" evidence="1">
    <location>
        <begin position="16"/>
        <end position="875"/>
    </location>
</feature>
<dbReference type="PANTHER" id="PTHR30189">
    <property type="entry name" value="LPS-ASSEMBLY PROTEIN"/>
    <property type="match status" value="1"/>
</dbReference>
<evidence type="ECO:0000313" key="3">
    <source>
        <dbReference type="EMBL" id="GAA4456057.1"/>
    </source>
</evidence>
<proteinExistence type="predicted"/>
<comment type="caution">
    <text evidence="3">The sequence shown here is derived from an EMBL/GenBank/DDBJ whole genome shotgun (WGS) entry which is preliminary data.</text>
</comment>
<evidence type="ECO:0000256" key="1">
    <source>
        <dbReference type="SAM" id="SignalP"/>
    </source>
</evidence>
<dbReference type="Pfam" id="PF19838">
    <property type="entry name" value="LptD_2"/>
    <property type="match status" value="1"/>
</dbReference>
<gene>
    <name evidence="3" type="ORF">GCM10023092_20750</name>
</gene>
<dbReference type="InterPro" id="IPR050218">
    <property type="entry name" value="LptD"/>
</dbReference>
<keyword evidence="1" id="KW-0732">Signal</keyword>